<dbReference type="EMBL" id="JAQFWQ010000036">
    <property type="protein sequence ID" value="MDA2811810.1"/>
    <property type="molecule type" value="Genomic_DNA"/>
</dbReference>
<protein>
    <recommendedName>
        <fullName evidence="3">Secreted protein</fullName>
    </recommendedName>
</protein>
<gene>
    <name evidence="1" type="ORF">O4J56_14300</name>
</gene>
<dbReference type="RefSeq" id="WP_270686262.1">
    <property type="nucleotide sequence ID" value="NZ_JAQFWQ010000036.1"/>
</dbReference>
<proteinExistence type="predicted"/>
<reference evidence="1 2" key="1">
    <citation type="submission" date="2023-01" db="EMBL/GenBank/DDBJ databases">
        <title>Draft genome sequence of Nocardiopsis sp. RSe5-2 isolated from halophytes.</title>
        <authorList>
            <person name="Duangmal K."/>
            <person name="Chantavorakit T."/>
        </authorList>
    </citation>
    <scope>NUCLEOTIDE SEQUENCE [LARGE SCALE GENOMIC DNA]</scope>
    <source>
        <strain evidence="1 2">RSe5-2</strain>
    </source>
</reference>
<sequence length="54" mass="5258">MSLSALFGLGSLAVLAVLTILFLAALLAAAGTGDATADEESVDDALSTHGVHGC</sequence>
<name>A0ABT4U4F4_9ACTN</name>
<evidence type="ECO:0008006" key="3">
    <source>
        <dbReference type="Google" id="ProtNLM"/>
    </source>
</evidence>
<evidence type="ECO:0000313" key="2">
    <source>
        <dbReference type="Proteomes" id="UP001527866"/>
    </source>
</evidence>
<organism evidence="1 2">
    <name type="scientific">Nocardiopsis endophytica</name>
    <dbReference type="NCBI Taxonomy" id="3018445"/>
    <lineage>
        <taxon>Bacteria</taxon>
        <taxon>Bacillati</taxon>
        <taxon>Actinomycetota</taxon>
        <taxon>Actinomycetes</taxon>
        <taxon>Streptosporangiales</taxon>
        <taxon>Nocardiopsidaceae</taxon>
        <taxon>Nocardiopsis</taxon>
    </lineage>
</organism>
<accession>A0ABT4U4F4</accession>
<comment type="caution">
    <text evidence="1">The sequence shown here is derived from an EMBL/GenBank/DDBJ whole genome shotgun (WGS) entry which is preliminary data.</text>
</comment>
<keyword evidence="2" id="KW-1185">Reference proteome</keyword>
<evidence type="ECO:0000313" key="1">
    <source>
        <dbReference type="EMBL" id="MDA2811810.1"/>
    </source>
</evidence>
<dbReference type="Proteomes" id="UP001527866">
    <property type="component" value="Unassembled WGS sequence"/>
</dbReference>